<accession>A0A419EMW3</accession>
<comment type="caution">
    <text evidence="1">The sequence shown here is derived from an EMBL/GenBank/DDBJ whole genome shotgun (WGS) entry which is preliminary data.</text>
</comment>
<dbReference type="AlphaFoldDB" id="A0A419EMW3"/>
<protein>
    <submittedName>
        <fullName evidence="1">Uncharacterized protein</fullName>
    </submittedName>
</protein>
<organism evidence="1 2">
    <name type="scientific">Candidatus Abyssobacteria bacterium SURF_17</name>
    <dbReference type="NCBI Taxonomy" id="2093361"/>
    <lineage>
        <taxon>Bacteria</taxon>
        <taxon>Pseudomonadati</taxon>
        <taxon>Candidatus Hydrogenedentota</taxon>
        <taxon>Candidatus Abyssobacteria</taxon>
    </lineage>
</organism>
<proteinExistence type="predicted"/>
<sequence>MALIRMRPAILQVRIHSHLHGEKGRKTMRMSLHLQKSVPNRESRNRFIKEYERRMRLKLKYDRQGLDIELRADAVTVFRTGEMPYLQDPVAKYSRRHGLNIFGRYAIISPLLLTPTLSELLRKDEAICKSLATG</sequence>
<gene>
    <name evidence="1" type="ORF">C4532_19795</name>
</gene>
<dbReference type="EMBL" id="QZKI01000143">
    <property type="protein sequence ID" value="RJP64070.1"/>
    <property type="molecule type" value="Genomic_DNA"/>
</dbReference>
<evidence type="ECO:0000313" key="2">
    <source>
        <dbReference type="Proteomes" id="UP000285961"/>
    </source>
</evidence>
<evidence type="ECO:0000313" key="1">
    <source>
        <dbReference type="EMBL" id="RJP64070.1"/>
    </source>
</evidence>
<reference evidence="1 2" key="1">
    <citation type="journal article" date="2017" name="ISME J.">
        <title>Energy and carbon metabolisms in a deep terrestrial subsurface fluid microbial community.</title>
        <authorList>
            <person name="Momper L."/>
            <person name="Jungbluth S.P."/>
            <person name="Lee M.D."/>
            <person name="Amend J.P."/>
        </authorList>
    </citation>
    <scope>NUCLEOTIDE SEQUENCE [LARGE SCALE GENOMIC DNA]</scope>
    <source>
        <strain evidence="1">SURF_17</strain>
    </source>
</reference>
<name>A0A419EMW3_9BACT</name>
<dbReference type="Proteomes" id="UP000285961">
    <property type="component" value="Unassembled WGS sequence"/>
</dbReference>